<keyword evidence="1" id="KW-0808">Transferase</keyword>
<organism evidence="1 2">
    <name type="scientific">Vigna unguiculata</name>
    <name type="common">Cowpea</name>
    <dbReference type="NCBI Taxonomy" id="3917"/>
    <lineage>
        <taxon>Eukaryota</taxon>
        <taxon>Viridiplantae</taxon>
        <taxon>Streptophyta</taxon>
        <taxon>Embryophyta</taxon>
        <taxon>Tracheophyta</taxon>
        <taxon>Spermatophyta</taxon>
        <taxon>Magnoliopsida</taxon>
        <taxon>eudicotyledons</taxon>
        <taxon>Gunneridae</taxon>
        <taxon>Pentapetalae</taxon>
        <taxon>rosids</taxon>
        <taxon>fabids</taxon>
        <taxon>Fabales</taxon>
        <taxon>Fabaceae</taxon>
        <taxon>Papilionoideae</taxon>
        <taxon>50 kb inversion clade</taxon>
        <taxon>NPAAA clade</taxon>
        <taxon>indigoferoid/millettioid clade</taxon>
        <taxon>Phaseoleae</taxon>
        <taxon>Vigna</taxon>
    </lineage>
</organism>
<keyword evidence="2" id="KW-1185">Reference proteome</keyword>
<proteinExistence type="predicted"/>
<dbReference type="EMBL" id="CP039351">
    <property type="protein sequence ID" value="QCE00550.1"/>
    <property type="molecule type" value="Genomic_DNA"/>
</dbReference>
<protein>
    <submittedName>
        <fullName evidence="1">Pyrophosphate--fructose-6-phosphate 1-phosphotransferase</fullName>
    </submittedName>
</protein>
<dbReference type="Gene3D" id="3.40.50.460">
    <property type="entry name" value="Phosphofructokinase domain"/>
    <property type="match status" value="1"/>
</dbReference>
<gene>
    <name evidence="1" type="ORF">DEO72_LG7g1840</name>
</gene>
<dbReference type="InterPro" id="IPR035966">
    <property type="entry name" value="PKF_sf"/>
</dbReference>
<accession>A0A4D6MGG8</accession>
<sequence>MERPENISIVAKIETKKMLIQIVETDLAKRREEGKYKGKFRGHTHFFGIEIYVLQEKNGQSKELHSS</sequence>
<dbReference type="GO" id="GO:0003872">
    <property type="term" value="F:6-phosphofructokinase activity"/>
    <property type="evidence" value="ECO:0007669"/>
    <property type="project" value="InterPro"/>
</dbReference>
<name>A0A4D6MGG8_VIGUN</name>
<evidence type="ECO:0000313" key="1">
    <source>
        <dbReference type="EMBL" id="QCE00550.1"/>
    </source>
</evidence>
<evidence type="ECO:0000313" key="2">
    <source>
        <dbReference type="Proteomes" id="UP000501690"/>
    </source>
</evidence>
<dbReference type="AlphaFoldDB" id="A0A4D6MGG8"/>
<reference evidence="1 2" key="1">
    <citation type="submission" date="2019-04" db="EMBL/GenBank/DDBJ databases">
        <title>An improved genome assembly and genetic linkage map for asparagus bean, Vigna unguiculata ssp. sesquipedialis.</title>
        <authorList>
            <person name="Xia Q."/>
            <person name="Zhang R."/>
            <person name="Dong Y."/>
        </authorList>
    </citation>
    <scope>NUCLEOTIDE SEQUENCE [LARGE SCALE GENOMIC DNA]</scope>
    <source>
        <tissue evidence="1">Leaf</tissue>
    </source>
</reference>
<dbReference type="Proteomes" id="UP000501690">
    <property type="component" value="Linkage Group LG7"/>
</dbReference>